<dbReference type="KEGG" id="vg:16880844"/>
<protein>
    <submittedName>
        <fullName evidence="2">Structural protein</fullName>
    </submittedName>
</protein>
<gene>
    <name evidence="2" type="ORF">Phi12:2_pg7</name>
</gene>
<keyword evidence="1" id="KW-0472">Membrane</keyword>
<proteinExistence type="predicted"/>
<keyword evidence="1" id="KW-0812">Transmembrane</keyword>
<dbReference type="RefSeq" id="YP_008241489.1">
    <property type="nucleotide sequence ID" value="NC_021797.1"/>
</dbReference>
<keyword evidence="3" id="KW-1185">Reference proteome</keyword>
<dbReference type="OrthoDB" id="38030at10239"/>
<evidence type="ECO:0000313" key="3">
    <source>
        <dbReference type="Proteomes" id="UP000014733"/>
    </source>
</evidence>
<evidence type="ECO:0000256" key="1">
    <source>
        <dbReference type="SAM" id="Phobius"/>
    </source>
</evidence>
<name>R9ZVR5_9VIRU</name>
<reference evidence="3" key="2">
    <citation type="submission" date="2013-03" db="EMBL/GenBank/DDBJ databases">
        <title>The Cellulophaga phages: a novel, diverse, and globally ubiquitous model system.</title>
        <authorList>
            <person name="Holmfeldt K."/>
            <person name="Solonenko N."/>
            <person name="Shah M."/>
            <person name="Corrier K."/>
            <person name="Riemann L."/>
            <person name="VerBerkmoes N.C."/>
            <person name="Sullivan M.B."/>
        </authorList>
    </citation>
    <scope>NUCLEOTIDE SEQUENCE [LARGE SCALE GENOMIC DNA]</scope>
</reference>
<accession>R9ZVR5</accession>
<evidence type="ECO:0000313" key="2">
    <source>
        <dbReference type="EMBL" id="AGO47284.1"/>
    </source>
</evidence>
<keyword evidence="1" id="KW-1133">Transmembrane helix</keyword>
<sequence>MKIVGIITKYIAFAIKYAGIVLVVVEILSFAQSKLEQFNTKTVKDESDVNKA</sequence>
<dbReference type="EMBL" id="KC821606">
    <property type="protein sequence ID" value="AGO47284.1"/>
    <property type="molecule type" value="Genomic_DNA"/>
</dbReference>
<feature type="transmembrane region" description="Helical" evidence="1">
    <location>
        <begin position="6"/>
        <end position="31"/>
    </location>
</feature>
<dbReference type="GeneID" id="16880844"/>
<dbReference type="Proteomes" id="UP000014733">
    <property type="component" value="Segment"/>
</dbReference>
<reference evidence="2 3" key="1">
    <citation type="journal article" date="2013" name="Proc. Natl. Acad. Sci. U.S.A.">
        <title>Twelve previously unknown phage genera are ubiquitous in global oceans.</title>
        <authorList>
            <person name="Holmfeldt K."/>
            <person name="Solonenko N."/>
            <person name="Shah M."/>
            <person name="Corrier K."/>
            <person name="Riemann L."/>
            <person name="Verberkmoes N.C."/>
            <person name="Sullivan M.B."/>
        </authorList>
    </citation>
    <scope>NUCLEOTIDE SEQUENCE [LARGE SCALE GENOMIC DNA]</scope>
    <source>
        <strain evidence="2">Phi12:2</strain>
    </source>
</reference>
<organism evidence="2 3">
    <name type="scientific">Cellulophaga phage phi12:2</name>
    <dbReference type="NCBI Taxonomy" id="1327969"/>
    <lineage>
        <taxon>Viruses</taxon>
        <taxon>Viruses incertae sedis</taxon>
        <taxon>Obscuriviridae</taxon>
        <taxon>Cebaduodecimvirus</taxon>
        <taxon>Cebaduodecimvirus phi12duo</taxon>
    </lineage>
</organism>